<comment type="caution">
    <text evidence="6">The sequence shown here is derived from an EMBL/GenBank/DDBJ whole genome shotgun (WGS) entry which is preliminary data.</text>
</comment>
<keyword evidence="2 5" id="KW-0732">Signal</keyword>
<keyword evidence="7" id="KW-1185">Reference proteome</keyword>
<feature type="signal peptide" evidence="5">
    <location>
        <begin position="1"/>
        <end position="22"/>
    </location>
</feature>
<keyword evidence="3" id="KW-0843">Virulence</keyword>
<dbReference type="Gene3D" id="3.90.210.10">
    <property type="entry name" value="Heat-Labile Enterotoxin, subunit A"/>
    <property type="match status" value="1"/>
</dbReference>
<evidence type="ECO:0000256" key="2">
    <source>
        <dbReference type="ARBA" id="ARBA00022729"/>
    </source>
</evidence>
<evidence type="ECO:0000256" key="5">
    <source>
        <dbReference type="SAM" id="SignalP"/>
    </source>
</evidence>
<dbReference type="PRINTS" id="PR00771">
    <property type="entry name" value="ENTEROTOXINA"/>
</dbReference>
<name>A0AAJ0FUN3_9HYPO</name>
<protein>
    <submittedName>
        <fullName evidence="6">Uncharacterized protein</fullName>
    </submittedName>
</protein>
<evidence type="ECO:0000313" key="7">
    <source>
        <dbReference type="Proteomes" id="UP001251528"/>
    </source>
</evidence>
<dbReference type="SUPFAM" id="SSF56399">
    <property type="entry name" value="ADP-ribosylation"/>
    <property type="match status" value="1"/>
</dbReference>
<evidence type="ECO:0000313" key="6">
    <source>
        <dbReference type="EMBL" id="KAK2589695.1"/>
    </source>
</evidence>
<feature type="chain" id="PRO_5042576514" evidence="5">
    <location>
        <begin position="23"/>
        <end position="357"/>
    </location>
</feature>
<dbReference type="EMBL" id="JASWJB010000578">
    <property type="protein sequence ID" value="KAK2589695.1"/>
    <property type="molecule type" value="Genomic_DNA"/>
</dbReference>
<reference evidence="6" key="1">
    <citation type="submission" date="2023-06" db="EMBL/GenBank/DDBJ databases">
        <title>Conoideocrella luteorostrata (Hypocreales: Clavicipitaceae), a potential biocontrol fungus for elongate hemlock scale in United States Christmas tree production areas.</title>
        <authorList>
            <person name="Barrett H."/>
            <person name="Lovett B."/>
            <person name="Macias A.M."/>
            <person name="Stajich J.E."/>
            <person name="Kasson M.T."/>
        </authorList>
    </citation>
    <scope>NUCLEOTIDE SEQUENCE</scope>
    <source>
        <strain evidence="6">ARSEF 14590</strain>
    </source>
</reference>
<dbReference type="GO" id="GO:0090729">
    <property type="term" value="F:toxin activity"/>
    <property type="evidence" value="ECO:0007669"/>
    <property type="project" value="UniProtKB-KW"/>
</dbReference>
<dbReference type="Proteomes" id="UP001251528">
    <property type="component" value="Unassembled WGS sequence"/>
</dbReference>
<dbReference type="Pfam" id="PF01375">
    <property type="entry name" value="Enterotoxin_a"/>
    <property type="match status" value="1"/>
</dbReference>
<dbReference type="InterPro" id="IPR001144">
    <property type="entry name" value="Enterotoxin_A"/>
</dbReference>
<accession>A0AAJ0FUN3</accession>
<keyword evidence="1" id="KW-0800">Toxin</keyword>
<evidence type="ECO:0000256" key="4">
    <source>
        <dbReference type="ARBA" id="ARBA00023157"/>
    </source>
</evidence>
<keyword evidence="4" id="KW-1015">Disulfide bond</keyword>
<proteinExistence type="predicted"/>
<dbReference type="AlphaFoldDB" id="A0AAJ0FUN3"/>
<organism evidence="6 7">
    <name type="scientific">Conoideocrella luteorostrata</name>
    <dbReference type="NCBI Taxonomy" id="1105319"/>
    <lineage>
        <taxon>Eukaryota</taxon>
        <taxon>Fungi</taxon>
        <taxon>Dikarya</taxon>
        <taxon>Ascomycota</taxon>
        <taxon>Pezizomycotina</taxon>
        <taxon>Sordariomycetes</taxon>
        <taxon>Hypocreomycetidae</taxon>
        <taxon>Hypocreales</taxon>
        <taxon>Clavicipitaceae</taxon>
        <taxon>Conoideocrella</taxon>
    </lineage>
</organism>
<evidence type="ECO:0000256" key="1">
    <source>
        <dbReference type="ARBA" id="ARBA00022656"/>
    </source>
</evidence>
<evidence type="ECO:0000256" key="3">
    <source>
        <dbReference type="ARBA" id="ARBA00023026"/>
    </source>
</evidence>
<sequence length="357" mass="39075">MRNWFLFVLWTALLFFLGLGDGHVLQHRANDLISTVFRGDMRSPDVIKAAGGFFPRKAEETLGRALTPVELEQQSSLYFHHVGATSKFTKYVSTTSDPKIAKDFATPFRSAQQGEESLGYIYRISADPKMIDVIESVGRKNMMAQYLSQAEHAVVTGVPHDQIEGWYKAKDIGEAELEKLRNGDKLESLFEKNPAFNPKYLELRGSGAQPQLAGFGKRGKGVQAKKEMPWKQFKDLKVQDQLEEFRLRVAPDLKAPEGAIQAEESAVFVEADALGARDLIGSLDVGEVREGLTSVEITTAAAEAEEIAVTAELEAAEIAEAAEAIEAAELLEAAEALAGLAEVSVLGELLPWLVILA</sequence>
<gene>
    <name evidence="6" type="ORF">QQS21_012620</name>
</gene>